<keyword evidence="2" id="KW-1133">Transmembrane helix</keyword>
<evidence type="ECO:0000313" key="4">
    <source>
        <dbReference type="EMBL" id="SFR45375.1"/>
    </source>
</evidence>
<feature type="domain" description="YdbS-like PH" evidence="3">
    <location>
        <begin position="242"/>
        <end position="327"/>
    </location>
</feature>
<evidence type="ECO:0000256" key="2">
    <source>
        <dbReference type="SAM" id="Phobius"/>
    </source>
</evidence>
<organism evidence="4 5">
    <name type="scientific">Halogeometricum limi</name>
    <dbReference type="NCBI Taxonomy" id="555875"/>
    <lineage>
        <taxon>Archaea</taxon>
        <taxon>Methanobacteriati</taxon>
        <taxon>Methanobacteriota</taxon>
        <taxon>Stenosarchaea group</taxon>
        <taxon>Halobacteria</taxon>
        <taxon>Halobacteriales</taxon>
        <taxon>Haloferacaceae</taxon>
        <taxon>Halogeometricum</taxon>
    </lineage>
</organism>
<keyword evidence="2" id="KW-0472">Membrane</keyword>
<feature type="transmembrane region" description="Helical" evidence="2">
    <location>
        <begin position="46"/>
        <end position="65"/>
    </location>
</feature>
<dbReference type="PANTHER" id="PTHR34473">
    <property type="entry name" value="UPF0699 TRANSMEMBRANE PROTEIN YDBS"/>
    <property type="match status" value="1"/>
</dbReference>
<feature type="compositionally biased region" description="Basic and acidic residues" evidence="1">
    <location>
        <begin position="509"/>
        <end position="521"/>
    </location>
</feature>
<dbReference type="EMBL" id="FOYS01000002">
    <property type="protein sequence ID" value="SFR45375.1"/>
    <property type="molecule type" value="Genomic_DNA"/>
</dbReference>
<accession>A0A1I6GT07</accession>
<keyword evidence="5" id="KW-1185">Reference proteome</keyword>
<dbReference type="RefSeq" id="WP_089878651.1">
    <property type="nucleotide sequence ID" value="NZ_FOYS01000002.1"/>
</dbReference>
<gene>
    <name evidence="4" type="ORF">SAMN04488124_1499</name>
</gene>
<feature type="region of interest" description="Disordered" evidence="1">
    <location>
        <begin position="495"/>
        <end position="573"/>
    </location>
</feature>
<dbReference type="InterPro" id="IPR014529">
    <property type="entry name" value="UCP026631"/>
</dbReference>
<dbReference type="AlphaFoldDB" id="A0A1I6GT07"/>
<dbReference type="Pfam" id="PF03703">
    <property type="entry name" value="bPH_2"/>
    <property type="match status" value="3"/>
</dbReference>
<feature type="compositionally biased region" description="Acidic residues" evidence="1">
    <location>
        <begin position="497"/>
        <end position="508"/>
    </location>
</feature>
<feature type="compositionally biased region" description="Acidic residues" evidence="1">
    <location>
        <begin position="528"/>
        <end position="552"/>
    </location>
</feature>
<feature type="compositionally biased region" description="Basic and acidic residues" evidence="1">
    <location>
        <begin position="558"/>
        <end position="573"/>
    </location>
</feature>
<dbReference type="STRING" id="555875.SAMN04488124_1499"/>
<evidence type="ECO:0000256" key="1">
    <source>
        <dbReference type="SAM" id="MobiDB-lite"/>
    </source>
</evidence>
<dbReference type="PANTHER" id="PTHR34473:SF3">
    <property type="entry name" value="TRANSMEMBRANE PROTEIN-RELATED"/>
    <property type="match status" value="1"/>
</dbReference>
<protein>
    <submittedName>
        <fullName evidence="4">Putative membrane protein</fullName>
    </submittedName>
</protein>
<feature type="transmembrane region" description="Helical" evidence="2">
    <location>
        <begin position="187"/>
        <end position="207"/>
    </location>
</feature>
<proteinExistence type="predicted"/>
<feature type="domain" description="YdbS-like PH" evidence="3">
    <location>
        <begin position="395"/>
        <end position="476"/>
    </location>
</feature>
<feature type="transmembrane region" description="Helical" evidence="2">
    <location>
        <begin position="349"/>
        <end position="371"/>
    </location>
</feature>
<evidence type="ECO:0000313" key="5">
    <source>
        <dbReference type="Proteomes" id="UP000243250"/>
    </source>
</evidence>
<feature type="transmembrane region" description="Helical" evidence="2">
    <location>
        <begin position="213"/>
        <end position="240"/>
    </location>
</feature>
<reference evidence="5" key="1">
    <citation type="submission" date="2016-10" db="EMBL/GenBank/DDBJ databases">
        <authorList>
            <person name="Varghese N."/>
            <person name="Submissions S."/>
        </authorList>
    </citation>
    <scope>NUCLEOTIDE SEQUENCE [LARGE SCALE GENOMIC DNA]</scope>
    <source>
        <strain evidence="5">CGMCC 1.8711</strain>
    </source>
</reference>
<keyword evidence="2" id="KW-0812">Transmembrane</keyword>
<evidence type="ECO:0000259" key="3">
    <source>
        <dbReference type="Pfam" id="PF03703"/>
    </source>
</evidence>
<dbReference type="Proteomes" id="UP000243250">
    <property type="component" value="Unassembled WGS sequence"/>
</dbReference>
<dbReference type="InterPro" id="IPR005182">
    <property type="entry name" value="YdbS-like_PH"/>
</dbReference>
<sequence>MPARRLSPLSVPYRVVQRGGSIVAALAFALATGGFSLPVVGLAGPLALVGLASLVAVVFVAYELAYYRRFSYELTPDTLDIESGVFARRNREIPLRRVQNVDISRNVLQRAVGLSAVAFETAGGTETEASLRFVSFDEAKRLQRELGRLKRGDAVGEESEEPTSETLFELDGRELAILGALSFDFRVPGVLFLFFSGSFTLVTSYFPDSMGPLVAVLGVAVLVVAAVLVSWVAGAVVAVVNYYGFRLVRSADELQYERGLLQRYDGSIPFDKVQTLTIEDNPLKRWTGYATLLVETAGYAPGQGESSSRGSEAAVPIASRERVERLVNDVEPVGTPDFRRPPKRTRRRYVARYSIVIGVVTAIAYSAEFFLVDGFPWYAPLALLPVAAVGAHYKWKHRGYWLGENHVVTRNGVFKRQVKVVPYYRIQTVIDTRTVFQRRLRLATVTVDTAGSLSLGGQDAAAVDIDAADADSLRDELEERLRIAVAAHRQGRVGIGVDDEPQVTELVDEGGRSRDDEREAPPENGDGTSEETPTDGEDGDTDDANENADDADPFVWGETRDESDGSDRGGDET</sequence>
<dbReference type="OrthoDB" id="107421at2157"/>
<name>A0A1I6GT07_9EURY</name>
<feature type="transmembrane region" description="Helical" evidence="2">
    <location>
        <begin position="21"/>
        <end position="40"/>
    </location>
</feature>
<feature type="domain" description="YdbS-like PH" evidence="3">
    <location>
        <begin position="67"/>
        <end position="145"/>
    </location>
</feature>
<dbReference type="PIRSF" id="PIRSF026631">
    <property type="entry name" value="UCP026631"/>
    <property type="match status" value="1"/>
</dbReference>